<evidence type="ECO:0000313" key="1">
    <source>
        <dbReference type="EMBL" id="GGP21997.1"/>
    </source>
</evidence>
<proteinExistence type="predicted"/>
<evidence type="ECO:0000313" key="2">
    <source>
        <dbReference type="Proteomes" id="UP000610960"/>
    </source>
</evidence>
<reference evidence="1" key="1">
    <citation type="journal article" date="2014" name="Int. J. Syst. Evol. Microbiol.">
        <title>Complete genome sequence of Corynebacterium casei LMG S-19264T (=DSM 44701T), isolated from a smear-ripened cheese.</title>
        <authorList>
            <consortium name="US DOE Joint Genome Institute (JGI-PGF)"/>
            <person name="Walter F."/>
            <person name="Albersmeier A."/>
            <person name="Kalinowski J."/>
            <person name="Ruckert C."/>
        </authorList>
    </citation>
    <scope>NUCLEOTIDE SEQUENCE</scope>
    <source>
        <strain evidence="1">JCM 10088</strain>
    </source>
</reference>
<protein>
    <submittedName>
        <fullName evidence="1">Uncharacterized protein</fullName>
    </submittedName>
</protein>
<keyword evidence="2" id="KW-1185">Reference proteome</keyword>
<reference evidence="1" key="2">
    <citation type="submission" date="2020-09" db="EMBL/GenBank/DDBJ databases">
        <authorList>
            <person name="Sun Q."/>
            <person name="Ohkuma M."/>
        </authorList>
    </citation>
    <scope>NUCLEOTIDE SEQUENCE</scope>
    <source>
        <strain evidence="1">JCM 10088</strain>
    </source>
</reference>
<accession>A0A830GVF6</accession>
<dbReference type="EMBL" id="BMNL01000003">
    <property type="protein sequence ID" value="GGP21997.1"/>
    <property type="molecule type" value="Genomic_DNA"/>
</dbReference>
<comment type="caution">
    <text evidence="1">The sequence shown here is derived from an EMBL/GenBank/DDBJ whole genome shotgun (WGS) entry which is preliminary data.</text>
</comment>
<gene>
    <name evidence="1" type="ORF">GCM10007981_16310</name>
</gene>
<organism evidence="1 2">
    <name type="scientific">Thermocladium modestius</name>
    <dbReference type="NCBI Taxonomy" id="62609"/>
    <lineage>
        <taxon>Archaea</taxon>
        <taxon>Thermoproteota</taxon>
        <taxon>Thermoprotei</taxon>
        <taxon>Thermoproteales</taxon>
        <taxon>Thermoproteaceae</taxon>
        <taxon>Thermocladium</taxon>
    </lineage>
</organism>
<dbReference type="AlphaFoldDB" id="A0A830GVF6"/>
<dbReference type="RefSeq" id="WP_188596885.1">
    <property type="nucleotide sequence ID" value="NZ_BMNL01000003.1"/>
</dbReference>
<dbReference type="OrthoDB" id="28074at2157"/>
<dbReference type="Proteomes" id="UP000610960">
    <property type="component" value="Unassembled WGS sequence"/>
</dbReference>
<name>A0A830GVF6_9CREN</name>
<sequence>MLDDLIRELKGRVAVMGEAWLPLIAPAVYITGDYDLAVTKYLREFEVVGSEVVIAAGSRLPFRQRAFDEFIAHAAFNNPATVTAEVGEALKACNELIIIGIQSDRGWVSTPLFNSSLVVIRNKLLELAREHGSNVVEFPEYFVIKIRN</sequence>